<dbReference type="GO" id="GO:0004519">
    <property type="term" value="F:endonuclease activity"/>
    <property type="evidence" value="ECO:0007669"/>
    <property type="project" value="UniProtKB-KW"/>
</dbReference>
<dbReference type="PANTHER" id="PTHR36558:SF1">
    <property type="entry name" value="RESTRICTION ENDONUCLEASE DOMAIN-CONTAINING PROTEIN-RELATED"/>
    <property type="match status" value="1"/>
</dbReference>
<feature type="domain" description="Putative restriction endonuclease" evidence="1">
    <location>
        <begin position="13"/>
        <end position="176"/>
    </location>
</feature>
<dbReference type="InterPro" id="IPR012296">
    <property type="entry name" value="Nuclease_put_TT1808"/>
</dbReference>
<dbReference type="Pfam" id="PF05685">
    <property type="entry name" value="Uma2"/>
    <property type="match status" value="1"/>
</dbReference>
<reference evidence="2" key="2">
    <citation type="submission" date="2022-01" db="EMBL/GenBank/DDBJ databases">
        <authorList>
            <person name="Zivanovic Y."/>
            <person name="Moreira D."/>
            <person name="Lopez-Garcia P."/>
        </authorList>
    </citation>
    <scope>NUCLEOTIDE SEQUENCE</scope>
    <source>
        <strain evidence="2">G9</strain>
    </source>
</reference>
<sequence>MTQALEEKIYTPDEYLDRERTSATRSEYRNGAIIPMTGGTPDHNELAINLAVLLKSALRGKPYRIFGADQRLWIDQPKLYTYPDIMVVEKPLQLQMGRSDTVINPCFIAEVLSKSTQDYDRGEKFSAYRTIDSFCEYLLIDQYRIHVEHYAKTATHQWLLSEYDDPNITLSLQWLEAELKISDLYDNIDLDPKNQQ</sequence>
<dbReference type="Gene3D" id="3.90.1570.10">
    <property type="entry name" value="tt1808, chain A"/>
    <property type="match status" value="1"/>
</dbReference>
<keyword evidence="3" id="KW-1185">Reference proteome</keyword>
<gene>
    <name evidence="2" type="ORF">L3556_01740</name>
</gene>
<keyword evidence="2" id="KW-0378">Hydrolase</keyword>
<organism evidence="2 3">
    <name type="scientific">Candidatus Synechococcus calcipolaris G9</name>
    <dbReference type="NCBI Taxonomy" id="1497997"/>
    <lineage>
        <taxon>Bacteria</taxon>
        <taxon>Bacillati</taxon>
        <taxon>Cyanobacteriota</taxon>
        <taxon>Cyanophyceae</taxon>
        <taxon>Synechococcales</taxon>
        <taxon>Synechococcaceae</taxon>
        <taxon>Synechococcus</taxon>
    </lineage>
</organism>
<dbReference type="SUPFAM" id="SSF52980">
    <property type="entry name" value="Restriction endonuclease-like"/>
    <property type="match status" value="1"/>
</dbReference>
<dbReference type="EMBL" id="JAKKUT010000001">
    <property type="protein sequence ID" value="MDG2989661.1"/>
    <property type="molecule type" value="Genomic_DNA"/>
</dbReference>
<reference evidence="2" key="1">
    <citation type="journal article" date="2022" name="Genome Biol. Evol.">
        <title>A New Gene Family Diagnostic for Intracellular Biomineralization of Amorphous Ca Carbonates by Cyanobacteria.</title>
        <authorList>
            <person name="Benzerara K."/>
            <person name="Duprat E."/>
            <person name="Bitard-Feildel T."/>
            <person name="Caumes G."/>
            <person name="Cassier-Chauvat C."/>
            <person name="Chauvat F."/>
            <person name="Dezi M."/>
            <person name="Diop S.I."/>
            <person name="Gaschignard G."/>
            <person name="Gorgen S."/>
            <person name="Gugger M."/>
            <person name="Lopez-Garcia P."/>
            <person name="Millet M."/>
            <person name="Skouri-Panet F."/>
            <person name="Moreira D."/>
            <person name="Callebaut I."/>
        </authorList>
    </citation>
    <scope>NUCLEOTIDE SEQUENCE</scope>
    <source>
        <strain evidence="2">G9</strain>
    </source>
</reference>
<protein>
    <submittedName>
        <fullName evidence="2">Uma2 family endonuclease</fullName>
    </submittedName>
</protein>
<keyword evidence="2" id="KW-0255">Endonuclease</keyword>
<dbReference type="CDD" id="cd06260">
    <property type="entry name" value="DUF820-like"/>
    <property type="match status" value="1"/>
</dbReference>
<name>A0ABT6EWP6_9SYNE</name>
<accession>A0ABT6EWP6</accession>
<keyword evidence="2" id="KW-0540">Nuclease</keyword>
<dbReference type="InterPro" id="IPR011335">
    <property type="entry name" value="Restrct_endonuc-II-like"/>
</dbReference>
<evidence type="ECO:0000313" key="3">
    <source>
        <dbReference type="Proteomes" id="UP001154265"/>
    </source>
</evidence>
<comment type="caution">
    <text evidence="2">The sequence shown here is derived from an EMBL/GenBank/DDBJ whole genome shotgun (WGS) entry which is preliminary data.</text>
</comment>
<evidence type="ECO:0000259" key="1">
    <source>
        <dbReference type="Pfam" id="PF05685"/>
    </source>
</evidence>
<dbReference type="RefSeq" id="WP_277865577.1">
    <property type="nucleotide sequence ID" value="NZ_JAKKUT010000001.1"/>
</dbReference>
<dbReference type="PANTHER" id="PTHR36558">
    <property type="entry name" value="GLR1098 PROTEIN"/>
    <property type="match status" value="1"/>
</dbReference>
<dbReference type="Proteomes" id="UP001154265">
    <property type="component" value="Unassembled WGS sequence"/>
</dbReference>
<evidence type="ECO:0000313" key="2">
    <source>
        <dbReference type="EMBL" id="MDG2989661.1"/>
    </source>
</evidence>
<proteinExistence type="predicted"/>
<dbReference type="InterPro" id="IPR008538">
    <property type="entry name" value="Uma2"/>
</dbReference>